<evidence type="ECO:0000313" key="3">
    <source>
        <dbReference type="EMBL" id="PSK40609.1"/>
    </source>
</evidence>
<evidence type="ECO:0000313" key="4">
    <source>
        <dbReference type="Proteomes" id="UP000241107"/>
    </source>
</evidence>
<evidence type="ECO:0000256" key="2">
    <source>
        <dbReference type="SAM" id="SignalP"/>
    </source>
</evidence>
<reference evidence="3 4" key="1">
    <citation type="submission" date="2018-03" db="EMBL/GenBank/DDBJ databases">
        <title>Candida pseudohaemulonii genome assembly and annotation.</title>
        <authorList>
            <person name="Munoz J.F."/>
            <person name="Gade L.G."/>
            <person name="Chow N.A."/>
            <person name="Litvintseva A.P."/>
            <person name="Loparev V.N."/>
            <person name="Cuomo C.A."/>
        </authorList>
    </citation>
    <scope>NUCLEOTIDE SEQUENCE [LARGE SCALE GENOMIC DNA]</scope>
    <source>
        <strain evidence="3 4">B12108</strain>
    </source>
</reference>
<dbReference type="AlphaFoldDB" id="A0A2P7YXD6"/>
<comment type="caution">
    <text evidence="3">The sequence shown here is derived from an EMBL/GenBank/DDBJ whole genome shotgun (WGS) entry which is preliminary data.</text>
</comment>
<dbReference type="Proteomes" id="UP000241107">
    <property type="component" value="Unassembled WGS sequence"/>
</dbReference>
<feature type="chain" id="PRO_5015129351" evidence="2">
    <location>
        <begin position="18"/>
        <end position="256"/>
    </location>
</feature>
<name>A0A2P7YXD6_9ASCO</name>
<keyword evidence="4" id="KW-1185">Reference proteome</keyword>
<organism evidence="3 4">
    <name type="scientific">Candidozyma pseudohaemuli</name>
    <dbReference type="NCBI Taxonomy" id="418784"/>
    <lineage>
        <taxon>Eukaryota</taxon>
        <taxon>Fungi</taxon>
        <taxon>Dikarya</taxon>
        <taxon>Ascomycota</taxon>
        <taxon>Saccharomycotina</taxon>
        <taxon>Pichiomycetes</taxon>
        <taxon>Metschnikowiaceae</taxon>
        <taxon>Candidozyma</taxon>
    </lineage>
</organism>
<feature type="compositionally biased region" description="Acidic residues" evidence="1">
    <location>
        <begin position="102"/>
        <end position="120"/>
    </location>
</feature>
<gene>
    <name evidence="3" type="ORF">C7M61_000257</name>
</gene>
<dbReference type="OrthoDB" id="4094507at2759"/>
<feature type="signal peptide" evidence="2">
    <location>
        <begin position="1"/>
        <end position="17"/>
    </location>
</feature>
<accession>A0A2P7YXD6</accession>
<feature type="compositionally biased region" description="Acidic residues" evidence="1">
    <location>
        <begin position="63"/>
        <end position="79"/>
    </location>
</feature>
<protein>
    <submittedName>
        <fullName evidence="3">Uncharacterized protein</fullName>
    </submittedName>
</protein>
<dbReference type="GeneID" id="36563650"/>
<sequence length="256" mass="28022">MLPTKVICLVCLGGAWSIPVRDENALESIADFKDLSFVESLLDFASSSYKWDTAENTNHELESIEDDEPEGGSSDEAEMSEAPTVPEISIGDTESANADTEYHEEDSPEPETSEVSEEQDHDIGSLNNTVHGTDFRVETGLFFDVNKGGDESCDEYSESDDDCDDDERGLLKKILFFLPASVQSGANTTKPANFIVPSANEPLNATVSTSHNATNNETSFTSTRSARPNLDDIYRMMDSLAPSLSINWLAVLLYLI</sequence>
<keyword evidence="2" id="KW-0732">Signal</keyword>
<proteinExistence type="predicted"/>
<dbReference type="RefSeq" id="XP_024715308.1">
    <property type="nucleotide sequence ID" value="XM_024855709.1"/>
</dbReference>
<dbReference type="EMBL" id="PYFQ01000001">
    <property type="protein sequence ID" value="PSK40609.1"/>
    <property type="molecule type" value="Genomic_DNA"/>
</dbReference>
<evidence type="ECO:0000256" key="1">
    <source>
        <dbReference type="SAM" id="MobiDB-lite"/>
    </source>
</evidence>
<feature type="region of interest" description="Disordered" evidence="1">
    <location>
        <begin position="56"/>
        <end position="130"/>
    </location>
</feature>
<dbReference type="VEuPathDB" id="FungiDB:C7M61_000257"/>